<accession>A0ABW3J0J8</accession>
<protein>
    <submittedName>
        <fullName evidence="1">Uncharacterized protein</fullName>
    </submittedName>
</protein>
<sequence>MNSQHKIVLLLTSSINPTNTPDVAIQDNKERESQYLYALKYYAGLGYPVVFVDSSNTFSQAIQHVGKSIQNFEYHTFTSLNSHLGKGHGEKEILDYAIQHSILISNANLIIKITGRYRINNLTEIIEKVQHSNADVHVNFGLNTTRSDSRMIIFRPDFYSSYFKPTLEKYLDEPSKLYFESVLARSVHLLMAEGGIYEPWPEYPLYSGINGANGKEVEFRGLKKIKYKYFYKLKLWFMKQIV</sequence>
<dbReference type="RefSeq" id="WP_379754111.1">
    <property type="nucleotide sequence ID" value="NZ_JBHSYB010000012.1"/>
</dbReference>
<comment type="caution">
    <text evidence="1">The sequence shown here is derived from an EMBL/GenBank/DDBJ whole genome shotgun (WGS) entry which is preliminary data.</text>
</comment>
<dbReference type="Proteomes" id="UP001597051">
    <property type="component" value="Unassembled WGS sequence"/>
</dbReference>
<name>A0ABW3J0J8_9FLAO</name>
<gene>
    <name evidence="1" type="ORF">ACFQ0S_03850</name>
</gene>
<keyword evidence="2" id="KW-1185">Reference proteome</keyword>
<dbReference type="EMBL" id="JBHTIZ010000011">
    <property type="protein sequence ID" value="MFD0983605.1"/>
    <property type="molecule type" value="Genomic_DNA"/>
</dbReference>
<evidence type="ECO:0000313" key="2">
    <source>
        <dbReference type="Proteomes" id="UP001597051"/>
    </source>
</evidence>
<reference evidence="2" key="1">
    <citation type="journal article" date="2019" name="Int. J. Syst. Evol. Microbiol.">
        <title>The Global Catalogue of Microorganisms (GCM) 10K type strain sequencing project: providing services to taxonomists for standard genome sequencing and annotation.</title>
        <authorList>
            <consortium name="The Broad Institute Genomics Platform"/>
            <consortium name="The Broad Institute Genome Sequencing Center for Infectious Disease"/>
            <person name="Wu L."/>
            <person name="Ma J."/>
        </authorList>
    </citation>
    <scope>NUCLEOTIDE SEQUENCE [LARGE SCALE GENOMIC DNA]</scope>
    <source>
        <strain evidence="2">CECT 7649</strain>
    </source>
</reference>
<organism evidence="1 2">
    <name type="scientific">Flavobacterium myungsuense</name>
    <dbReference type="NCBI Taxonomy" id="651823"/>
    <lineage>
        <taxon>Bacteria</taxon>
        <taxon>Pseudomonadati</taxon>
        <taxon>Bacteroidota</taxon>
        <taxon>Flavobacteriia</taxon>
        <taxon>Flavobacteriales</taxon>
        <taxon>Flavobacteriaceae</taxon>
        <taxon>Flavobacterium</taxon>
    </lineage>
</organism>
<evidence type="ECO:0000313" key="1">
    <source>
        <dbReference type="EMBL" id="MFD0983605.1"/>
    </source>
</evidence>
<proteinExistence type="predicted"/>